<sequence>METPPLPNSRDLLTRAGTLVDLAVVPVAPNGLDVNQLRPTLEPLSELQLQQPELEIAILGTRHNSRRPLAREAQQALIGRRVLSQCVREREIYKAAFSVLPTPLGDDQAVWAEWQR</sequence>
<evidence type="ECO:0000313" key="4">
    <source>
        <dbReference type="Proteomes" id="UP000629870"/>
    </source>
</evidence>
<accession>A0A5C4Y6H5</accession>
<name>A0A5C4Y6H5_9DEIO</name>
<keyword evidence="4" id="KW-1185">Reference proteome</keyword>
<proteinExistence type="predicted"/>
<reference evidence="2 3" key="1">
    <citation type="submission" date="2019-06" db="EMBL/GenBank/DDBJ databases">
        <title>Genome sequence of Deinococcus radiopugnans ATCC 19172.</title>
        <authorList>
            <person name="Maclea K.S."/>
            <person name="Maynard C.R."/>
        </authorList>
    </citation>
    <scope>NUCLEOTIDE SEQUENCE [LARGE SCALE GENOMIC DNA]</scope>
    <source>
        <strain evidence="2 3">ATCC 19172</strain>
    </source>
</reference>
<dbReference type="AlphaFoldDB" id="A0A5C4Y6H5"/>
<dbReference type="EMBL" id="JACHEW010000010">
    <property type="protein sequence ID" value="MBB6016915.1"/>
    <property type="molecule type" value="Genomic_DNA"/>
</dbReference>
<organism evidence="2 3">
    <name type="scientific">Deinococcus radiopugnans ATCC 19172</name>
    <dbReference type="NCBI Taxonomy" id="585398"/>
    <lineage>
        <taxon>Bacteria</taxon>
        <taxon>Thermotogati</taxon>
        <taxon>Deinococcota</taxon>
        <taxon>Deinococci</taxon>
        <taxon>Deinococcales</taxon>
        <taxon>Deinococcaceae</taxon>
        <taxon>Deinococcus</taxon>
    </lineage>
</organism>
<gene>
    <name evidence="2" type="ORF">FHR04_07930</name>
    <name evidence="1" type="ORF">HNQ04_002173</name>
</gene>
<dbReference type="Proteomes" id="UP000629870">
    <property type="component" value="Unassembled WGS sequence"/>
</dbReference>
<evidence type="ECO:0000313" key="1">
    <source>
        <dbReference type="EMBL" id="MBB6016915.1"/>
    </source>
</evidence>
<comment type="caution">
    <text evidence="2">The sequence shown here is derived from an EMBL/GenBank/DDBJ whole genome shotgun (WGS) entry which is preliminary data.</text>
</comment>
<evidence type="ECO:0000313" key="2">
    <source>
        <dbReference type="EMBL" id="TNM71469.1"/>
    </source>
</evidence>
<dbReference type="Proteomes" id="UP000313988">
    <property type="component" value="Unassembled WGS sequence"/>
</dbReference>
<dbReference type="EMBL" id="VDMO01000007">
    <property type="protein sequence ID" value="TNM71469.1"/>
    <property type="molecule type" value="Genomic_DNA"/>
</dbReference>
<dbReference type="OrthoDB" id="69313at2"/>
<dbReference type="InterPro" id="IPR027417">
    <property type="entry name" value="P-loop_NTPase"/>
</dbReference>
<reference evidence="1 4" key="2">
    <citation type="submission" date="2020-08" db="EMBL/GenBank/DDBJ databases">
        <title>Genomic Encyclopedia of Type Strains, Phase IV (KMG-IV): sequencing the most valuable type-strain genomes for metagenomic binning, comparative biology and taxonomic classification.</title>
        <authorList>
            <person name="Goeker M."/>
        </authorList>
    </citation>
    <scope>NUCLEOTIDE SEQUENCE [LARGE SCALE GENOMIC DNA]</scope>
    <source>
        <strain evidence="1 4">DSM 12027</strain>
    </source>
</reference>
<dbReference type="RefSeq" id="WP_139402278.1">
    <property type="nucleotide sequence ID" value="NZ_JACHEW010000010.1"/>
</dbReference>
<evidence type="ECO:0000313" key="3">
    <source>
        <dbReference type="Proteomes" id="UP000313988"/>
    </source>
</evidence>
<dbReference type="Gene3D" id="3.40.50.300">
    <property type="entry name" value="P-loop containing nucleotide triphosphate hydrolases"/>
    <property type="match status" value="1"/>
</dbReference>
<protein>
    <submittedName>
        <fullName evidence="1">Chromosome partitioning protein</fullName>
    </submittedName>
    <submittedName>
        <fullName evidence="2">ParA family protein</fullName>
    </submittedName>
</protein>